<dbReference type="Gene3D" id="1.10.4080.10">
    <property type="entry name" value="ADP-ribosylation/Crystallin J1"/>
    <property type="match status" value="1"/>
</dbReference>
<feature type="binding site" evidence="1">
    <location>
        <position position="298"/>
    </location>
    <ligand>
        <name>Mg(2+)</name>
        <dbReference type="ChEBI" id="CHEBI:18420"/>
        <label>1</label>
    </ligand>
</feature>
<dbReference type="PANTHER" id="PTHR16222">
    <property type="entry name" value="ADP-RIBOSYLGLYCOHYDROLASE"/>
    <property type="match status" value="1"/>
</dbReference>
<dbReference type="SUPFAM" id="SSF101478">
    <property type="entry name" value="ADP-ribosylglycohydrolase"/>
    <property type="match status" value="1"/>
</dbReference>
<dbReference type="InterPro" id="IPR036705">
    <property type="entry name" value="Ribosyl_crysJ1_sf"/>
</dbReference>
<keyword evidence="1" id="KW-0460">Magnesium</keyword>
<dbReference type="EMBL" id="ASRX01000030">
    <property type="protein sequence ID" value="EYF04747.1"/>
    <property type="molecule type" value="Genomic_DNA"/>
</dbReference>
<gene>
    <name evidence="2" type="ORF">CAP_4223</name>
</gene>
<comment type="cofactor">
    <cofactor evidence="1">
        <name>Mg(2+)</name>
        <dbReference type="ChEBI" id="CHEBI:18420"/>
    </cofactor>
    <text evidence="1">Binds 2 magnesium ions per subunit.</text>
</comment>
<keyword evidence="3" id="KW-1185">Reference proteome</keyword>
<comment type="caution">
    <text evidence="2">The sequence shown here is derived from an EMBL/GenBank/DDBJ whole genome shotgun (WGS) entry which is preliminary data.</text>
</comment>
<organism evidence="2 3">
    <name type="scientific">Chondromyces apiculatus DSM 436</name>
    <dbReference type="NCBI Taxonomy" id="1192034"/>
    <lineage>
        <taxon>Bacteria</taxon>
        <taxon>Pseudomonadati</taxon>
        <taxon>Myxococcota</taxon>
        <taxon>Polyangia</taxon>
        <taxon>Polyangiales</taxon>
        <taxon>Polyangiaceae</taxon>
        <taxon>Chondromyces</taxon>
    </lineage>
</organism>
<feature type="binding site" evidence="1">
    <location>
        <position position="84"/>
    </location>
    <ligand>
        <name>Mg(2+)</name>
        <dbReference type="ChEBI" id="CHEBI:18420"/>
        <label>1</label>
    </ligand>
</feature>
<protein>
    <recommendedName>
        <fullName evidence="4">ADP-ribosylglycohydrolase</fullName>
    </recommendedName>
</protein>
<dbReference type="AlphaFoldDB" id="A0A017T6V6"/>
<keyword evidence="1" id="KW-0479">Metal-binding</keyword>
<evidence type="ECO:0000313" key="3">
    <source>
        <dbReference type="Proteomes" id="UP000019678"/>
    </source>
</evidence>
<accession>A0A017T6V6</accession>
<evidence type="ECO:0000256" key="1">
    <source>
        <dbReference type="PIRSR" id="PIRSR605502-1"/>
    </source>
</evidence>
<proteinExistence type="predicted"/>
<feature type="binding site" evidence="1">
    <location>
        <position position="295"/>
    </location>
    <ligand>
        <name>Mg(2+)</name>
        <dbReference type="ChEBI" id="CHEBI:18420"/>
        <label>1</label>
    </ligand>
</feature>
<dbReference type="InterPro" id="IPR050792">
    <property type="entry name" value="ADP-ribosylglycohydrolase"/>
</dbReference>
<feature type="binding site" evidence="1">
    <location>
        <position position="85"/>
    </location>
    <ligand>
        <name>Mg(2+)</name>
        <dbReference type="ChEBI" id="CHEBI:18420"/>
        <label>1</label>
    </ligand>
</feature>
<dbReference type="InterPro" id="IPR005502">
    <property type="entry name" value="Ribosyl_crysJ1"/>
</dbReference>
<evidence type="ECO:0008006" key="4">
    <source>
        <dbReference type="Google" id="ProtNLM"/>
    </source>
</evidence>
<name>A0A017T6V6_9BACT</name>
<dbReference type="STRING" id="1192034.CAP_4223"/>
<dbReference type="Proteomes" id="UP000019678">
    <property type="component" value="Unassembled WGS sequence"/>
</dbReference>
<feature type="binding site" evidence="1">
    <location>
        <position position="86"/>
    </location>
    <ligand>
        <name>Mg(2+)</name>
        <dbReference type="ChEBI" id="CHEBI:18420"/>
        <label>1</label>
    </ligand>
</feature>
<feature type="binding site" evidence="1">
    <location>
        <position position="297"/>
    </location>
    <ligand>
        <name>Mg(2+)</name>
        <dbReference type="ChEBI" id="CHEBI:18420"/>
        <label>1</label>
    </ligand>
</feature>
<dbReference type="eggNOG" id="COG1397">
    <property type="taxonomic scope" value="Bacteria"/>
</dbReference>
<dbReference type="PANTHER" id="PTHR16222:SF12">
    <property type="entry name" value="ADP-RIBOSYLGLYCOHYDROLASE-RELATED"/>
    <property type="match status" value="1"/>
</dbReference>
<sequence>MNAASPRDRHAAAPPGTSIAIHASAMDATTRPDRLDQLTGVLLGTAVGDALGLPREGLTPWRAARLYGTSPLRHRFVLGRGMVSDDAEHACMTAQALLAAPDDDARFARSLAMRLRGWFVALPAAMGWATLRAIVKLWLGFPADRSGVFSAGNGPAMRAPVIGACLAATPARIAPAVRASTRLTHTDPRAEEGALVIALAAAHGVTRGPHGVDAPALLDELRRHVTGDELRRALDQVADHLARGASATDLVAALGLERGVTGYMLHTVPAALFCWLQSPGDVARSVEEIILLGGDADSTGAIVGGLAGATAGASAIPPAWLDGICDYPRSISWMRRLGARLAARFGGASAAVSALEPGDRLGPLPLFWPAIFPRNAVFLALALAHGFRRMFPPY</sequence>
<evidence type="ECO:0000313" key="2">
    <source>
        <dbReference type="EMBL" id="EYF04747.1"/>
    </source>
</evidence>
<dbReference type="GO" id="GO:0046872">
    <property type="term" value="F:metal ion binding"/>
    <property type="evidence" value="ECO:0007669"/>
    <property type="project" value="UniProtKB-KW"/>
</dbReference>
<reference evidence="2 3" key="1">
    <citation type="submission" date="2013-05" db="EMBL/GenBank/DDBJ databases">
        <title>Genome assembly of Chondromyces apiculatus DSM 436.</title>
        <authorList>
            <person name="Sharma G."/>
            <person name="Khatri I."/>
            <person name="Kaur C."/>
            <person name="Mayilraj S."/>
            <person name="Subramanian S."/>
        </authorList>
    </citation>
    <scope>NUCLEOTIDE SEQUENCE [LARGE SCALE GENOMIC DNA]</scope>
    <source>
        <strain evidence="2 3">DSM 436</strain>
    </source>
</reference>
<dbReference type="Pfam" id="PF03747">
    <property type="entry name" value="ADP_ribosyl_GH"/>
    <property type="match status" value="1"/>
</dbReference>